<keyword evidence="2" id="KW-1133">Transmembrane helix</keyword>
<evidence type="ECO:0000313" key="3">
    <source>
        <dbReference type="EMBL" id="MFC2925518.1"/>
    </source>
</evidence>
<accession>A0ABV6ZVS8</accession>
<reference evidence="4" key="1">
    <citation type="journal article" date="2019" name="Int. J. Syst. Evol. Microbiol.">
        <title>The Global Catalogue of Microorganisms (GCM) 10K type strain sequencing project: providing services to taxonomists for standard genome sequencing and annotation.</title>
        <authorList>
            <consortium name="The Broad Institute Genomics Platform"/>
            <consortium name="The Broad Institute Genome Sequencing Center for Infectious Disease"/>
            <person name="Wu L."/>
            <person name="Ma J."/>
        </authorList>
    </citation>
    <scope>NUCLEOTIDE SEQUENCE [LARGE SCALE GENOMIC DNA]</scope>
    <source>
        <strain evidence="4">KCTC 52487</strain>
    </source>
</reference>
<evidence type="ECO:0000256" key="1">
    <source>
        <dbReference type="SAM" id="MobiDB-lite"/>
    </source>
</evidence>
<organism evidence="3 4">
    <name type="scientific">Hyphobacterium vulgare</name>
    <dbReference type="NCBI Taxonomy" id="1736751"/>
    <lineage>
        <taxon>Bacteria</taxon>
        <taxon>Pseudomonadati</taxon>
        <taxon>Pseudomonadota</taxon>
        <taxon>Alphaproteobacteria</taxon>
        <taxon>Maricaulales</taxon>
        <taxon>Maricaulaceae</taxon>
        <taxon>Hyphobacterium</taxon>
    </lineage>
</organism>
<keyword evidence="4" id="KW-1185">Reference proteome</keyword>
<evidence type="ECO:0000256" key="2">
    <source>
        <dbReference type="SAM" id="Phobius"/>
    </source>
</evidence>
<dbReference type="RefSeq" id="WP_343165420.1">
    <property type="nucleotide sequence ID" value="NZ_JBHRSV010000004.1"/>
</dbReference>
<gene>
    <name evidence="3" type="ORF">ACFOOR_05320</name>
</gene>
<sequence>MWTWIKTNHQALTAVGAMVVGLAALFVAWDQARVMRAQQHAAVVPALQVDGFQSTTPNSYAIGLRVQNTGVGPAMIQSVTLTQNGEVRATPEAFLASLPEGYDISWTQLTGRAMAAGETATPISIAWPRESMTLDQLYTAVSAWDGWEIQICYCSVFDRCWQTSPVGGARARRVSHCPVSDDDPFTDLGALQPVPAPEPDTESEPVETPVESQG</sequence>
<name>A0ABV6ZVS8_9PROT</name>
<feature type="transmembrane region" description="Helical" evidence="2">
    <location>
        <begin position="12"/>
        <end position="29"/>
    </location>
</feature>
<proteinExistence type="predicted"/>
<feature type="region of interest" description="Disordered" evidence="1">
    <location>
        <begin position="171"/>
        <end position="214"/>
    </location>
</feature>
<evidence type="ECO:0000313" key="4">
    <source>
        <dbReference type="Proteomes" id="UP001595379"/>
    </source>
</evidence>
<keyword evidence="2" id="KW-0472">Membrane</keyword>
<dbReference type="EMBL" id="JBHRSV010000004">
    <property type="protein sequence ID" value="MFC2925518.1"/>
    <property type="molecule type" value="Genomic_DNA"/>
</dbReference>
<protein>
    <submittedName>
        <fullName evidence="3">Uncharacterized protein</fullName>
    </submittedName>
</protein>
<comment type="caution">
    <text evidence="3">The sequence shown here is derived from an EMBL/GenBank/DDBJ whole genome shotgun (WGS) entry which is preliminary data.</text>
</comment>
<dbReference type="Proteomes" id="UP001595379">
    <property type="component" value="Unassembled WGS sequence"/>
</dbReference>
<keyword evidence="2" id="KW-0812">Transmembrane</keyword>